<dbReference type="EC" id="3.4.21.105" evidence="7"/>
<feature type="transmembrane region" description="Helical" evidence="5">
    <location>
        <begin position="169"/>
        <end position="185"/>
    </location>
</feature>
<feature type="transmembrane region" description="Helical" evidence="5">
    <location>
        <begin position="118"/>
        <end position="137"/>
    </location>
</feature>
<protein>
    <submittedName>
        <fullName evidence="7">Rhomboid family intramembrane serine protease</fullName>
        <ecNumber evidence="7">3.4.21.105</ecNumber>
    </submittedName>
</protein>
<name>A0ABV5XJQ5_9NOCA</name>
<reference evidence="7 8" key="1">
    <citation type="submission" date="2024-09" db="EMBL/GenBank/DDBJ databases">
        <authorList>
            <person name="Sun Q."/>
            <person name="Mori K."/>
        </authorList>
    </citation>
    <scope>NUCLEOTIDE SEQUENCE [LARGE SCALE GENOMIC DNA]</scope>
    <source>
        <strain evidence="7 8">JCM 11411</strain>
    </source>
</reference>
<dbReference type="GO" id="GO:0008233">
    <property type="term" value="F:peptidase activity"/>
    <property type="evidence" value="ECO:0007669"/>
    <property type="project" value="UniProtKB-KW"/>
</dbReference>
<feature type="transmembrane region" description="Helical" evidence="5">
    <location>
        <begin position="78"/>
        <end position="106"/>
    </location>
</feature>
<evidence type="ECO:0000256" key="2">
    <source>
        <dbReference type="ARBA" id="ARBA00022692"/>
    </source>
</evidence>
<accession>A0ABV5XJQ5</accession>
<gene>
    <name evidence="7" type="ORF">ACFFQ6_23525</name>
</gene>
<comment type="subcellular location">
    <subcellularLocation>
        <location evidence="1">Membrane</location>
        <topology evidence="1">Multi-pass membrane protein</topology>
    </subcellularLocation>
</comment>
<evidence type="ECO:0000313" key="8">
    <source>
        <dbReference type="Proteomes" id="UP001589587"/>
    </source>
</evidence>
<dbReference type="SUPFAM" id="SSF144091">
    <property type="entry name" value="Rhomboid-like"/>
    <property type="match status" value="1"/>
</dbReference>
<evidence type="ECO:0000313" key="7">
    <source>
        <dbReference type="EMBL" id="MFB9782680.1"/>
    </source>
</evidence>
<dbReference type="GO" id="GO:0006508">
    <property type="term" value="P:proteolysis"/>
    <property type="evidence" value="ECO:0007669"/>
    <property type="project" value="UniProtKB-KW"/>
</dbReference>
<dbReference type="InterPro" id="IPR022764">
    <property type="entry name" value="Peptidase_S54_rhomboid_dom"/>
</dbReference>
<evidence type="ECO:0000259" key="6">
    <source>
        <dbReference type="Pfam" id="PF01694"/>
    </source>
</evidence>
<dbReference type="Gene3D" id="1.20.1540.10">
    <property type="entry name" value="Rhomboid-like"/>
    <property type="match status" value="1"/>
</dbReference>
<feature type="transmembrane region" description="Helical" evidence="5">
    <location>
        <begin position="191"/>
        <end position="207"/>
    </location>
</feature>
<evidence type="ECO:0000256" key="5">
    <source>
        <dbReference type="SAM" id="Phobius"/>
    </source>
</evidence>
<feature type="transmembrane region" description="Helical" evidence="5">
    <location>
        <begin position="143"/>
        <end position="162"/>
    </location>
</feature>
<dbReference type="Proteomes" id="UP001589587">
    <property type="component" value="Unassembled WGS sequence"/>
</dbReference>
<evidence type="ECO:0000256" key="3">
    <source>
        <dbReference type="ARBA" id="ARBA00022989"/>
    </source>
</evidence>
<evidence type="ECO:0000256" key="4">
    <source>
        <dbReference type="ARBA" id="ARBA00023136"/>
    </source>
</evidence>
<dbReference type="InterPro" id="IPR035952">
    <property type="entry name" value="Rhomboid-like_sf"/>
</dbReference>
<keyword evidence="2 5" id="KW-0812">Transmembrane</keyword>
<proteinExistence type="predicted"/>
<keyword evidence="3 5" id="KW-1133">Transmembrane helix</keyword>
<keyword evidence="4 5" id="KW-0472">Membrane</keyword>
<feature type="transmembrane region" description="Helical" evidence="5">
    <location>
        <begin position="12"/>
        <end position="29"/>
    </location>
</feature>
<sequence length="226" mass="23370">MTTSGTGGLDAVLIVAVVVASIALMLAWLKDRRIFGDFPLSAVVLWLVVAVPSILQALMPGLLDMFRRDPTLIRDGQWWRILTSVFVQDGGLAGTVANLLTLAVVAPPAFRLWGAARGWALFLLGQLLFGLLTTAVFPSTGAGNSGATLALAAAAAGIGVLVRPRMPEIVLTAVIVVGGATLVTVDDAHGFAVLSGALLGAALVTLFPPHSMDARRAGESLRPSAL</sequence>
<keyword evidence="8" id="KW-1185">Reference proteome</keyword>
<evidence type="ECO:0000256" key="1">
    <source>
        <dbReference type="ARBA" id="ARBA00004141"/>
    </source>
</evidence>
<keyword evidence="7" id="KW-0378">Hydrolase</keyword>
<feature type="domain" description="Peptidase S54 rhomboid" evidence="6">
    <location>
        <begin position="76"/>
        <end position="206"/>
    </location>
</feature>
<keyword evidence="7" id="KW-0645">Protease</keyword>
<organism evidence="7 8">
    <name type="scientific">Rhodococcus baikonurensis</name>
    <dbReference type="NCBI Taxonomy" id="172041"/>
    <lineage>
        <taxon>Bacteria</taxon>
        <taxon>Bacillati</taxon>
        <taxon>Actinomycetota</taxon>
        <taxon>Actinomycetes</taxon>
        <taxon>Mycobacteriales</taxon>
        <taxon>Nocardiaceae</taxon>
        <taxon>Rhodococcus</taxon>
        <taxon>Rhodococcus erythropolis group</taxon>
    </lineage>
</organism>
<feature type="transmembrane region" description="Helical" evidence="5">
    <location>
        <begin position="38"/>
        <end position="58"/>
    </location>
</feature>
<dbReference type="RefSeq" id="WP_378375522.1">
    <property type="nucleotide sequence ID" value="NZ_JBHMAS010000049.1"/>
</dbReference>
<dbReference type="Pfam" id="PF01694">
    <property type="entry name" value="Rhomboid"/>
    <property type="match status" value="1"/>
</dbReference>
<dbReference type="EMBL" id="JBHMAS010000049">
    <property type="protein sequence ID" value="MFB9782680.1"/>
    <property type="molecule type" value="Genomic_DNA"/>
</dbReference>
<comment type="caution">
    <text evidence="7">The sequence shown here is derived from an EMBL/GenBank/DDBJ whole genome shotgun (WGS) entry which is preliminary data.</text>
</comment>